<dbReference type="InterPro" id="IPR035952">
    <property type="entry name" value="Rhomboid-like_sf"/>
</dbReference>
<accession>A0AAD4HUD2</accession>
<dbReference type="GO" id="GO:0016020">
    <property type="term" value="C:membrane"/>
    <property type="evidence" value="ECO:0007669"/>
    <property type="project" value="UniProtKB-SubCell"/>
</dbReference>
<evidence type="ECO:0000256" key="2">
    <source>
        <dbReference type="ARBA" id="ARBA00022692"/>
    </source>
</evidence>
<evidence type="ECO:0000256" key="1">
    <source>
        <dbReference type="ARBA" id="ARBA00004141"/>
    </source>
</evidence>
<keyword evidence="7" id="KW-1185">Reference proteome</keyword>
<feature type="transmembrane region" description="Helical" evidence="5">
    <location>
        <begin position="150"/>
        <end position="171"/>
    </location>
</feature>
<dbReference type="AlphaFoldDB" id="A0AAD4HUD2"/>
<keyword evidence="4 5" id="KW-0472">Membrane</keyword>
<dbReference type="Gene3D" id="1.20.1540.10">
    <property type="entry name" value="Rhomboid-like"/>
    <property type="match status" value="1"/>
</dbReference>
<gene>
    <name evidence="6" type="ORF">NEMBOFW57_010523</name>
</gene>
<evidence type="ECO:0000256" key="3">
    <source>
        <dbReference type="ARBA" id="ARBA00022989"/>
    </source>
</evidence>
<name>A0AAD4HUD2_9PEZI</name>
<feature type="transmembrane region" description="Helical" evidence="5">
    <location>
        <begin position="127"/>
        <end position="144"/>
    </location>
</feature>
<keyword evidence="3 5" id="KW-1133">Transmembrane helix</keyword>
<sequence length="235" mass="25970">MPNPTHMIKLTLQRTVVYIDRLPLFTRLVIVLAVACEILAVLPWWDVRAAGRLEPDLIGLSTMHRTNTYPFIHMDVIHLIINLLGVTPMLERFEAENGTLTSIALFFGPIRHHKTSPYVIISGRPTIPTWSAPIVMVLLAAILLPGSSALGHLCGLAIGYIFGLGYIKFLAPPEWALRWIEGKFKLRSWLPYYVSVDQKVYGRFGAVLPMSNLGSAPVVAPGLVGSNQRLGPAPE</sequence>
<evidence type="ECO:0000313" key="6">
    <source>
        <dbReference type="EMBL" id="KAG7284162.1"/>
    </source>
</evidence>
<evidence type="ECO:0000256" key="4">
    <source>
        <dbReference type="ARBA" id="ARBA00023136"/>
    </source>
</evidence>
<comment type="caution">
    <text evidence="6">The sequence shown here is derived from an EMBL/GenBank/DDBJ whole genome shotgun (WGS) entry which is preliminary data.</text>
</comment>
<dbReference type="EMBL" id="JAHCVI010000006">
    <property type="protein sequence ID" value="KAG7284162.1"/>
    <property type="molecule type" value="Genomic_DNA"/>
</dbReference>
<keyword evidence="2 5" id="KW-0812">Transmembrane</keyword>
<feature type="transmembrane region" description="Helical" evidence="5">
    <location>
        <begin position="24"/>
        <end position="45"/>
    </location>
</feature>
<protein>
    <recommendedName>
        <fullName evidence="8">Peptidase S54 rhomboid domain-containing protein</fullName>
    </recommendedName>
</protein>
<dbReference type="SUPFAM" id="SSF144091">
    <property type="entry name" value="Rhomboid-like"/>
    <property type="match status" value="1"/>
</dbReference>
<evidence type="ECO:0008006" key="8">
    <source>
        <dbReference type="Google" id="ProtNLM"/>
    </source>
</evidence>
<organism evidence="6 7">
    <name type="scientific">Staphylotrichum longicolle</name>
    <dbReference type="NCBI Taxonomy" id="669026"/>
    <lineage>
        <taxon>Eukaryota</taxon>
        <taxon>Fungi</taxon>
        <taxon>Dikarya</taxon>
        <taxon>Ascomycota</taxon>
        <taxon>Pezizomycotina</taxon>
        <taxon>Sordariomycetes</taxon>
        <taxon>Sordariomycetidae</taxon>
        <taxon>Sordariales</taxon>
        <taxon>Chaetomiaceae</taxon>
        <taxon>Staphylotrichum</taxon>
    </lineage>
</organism>
<evidence type="ECO:0000313" key="7">
    <source>
        <dbReference type="Proteomes" id="UP001197093"/>
    </source>
</evidence>
<comment type="subcellular location">
    <subcellularLocation>
        <location evidence="1">Membrane</location>
        <topology evidence="1">Multi-pass membrane protein</topology>
    </subcellularLocation>
</comment>
<proteinExistence type="predicted"/>
<evidence type="ECO:0000256" key="5">
    <source>
        <dbReference type="SAM" id="Phobius"/>
    </source>
</evidence>
<dbReference type="Proteomes" id="UP001197093">
    <property type="component" value="Unassembled WGS sequence"/>
</dbReference>
<reference evidence="6" key="1">
    <citation type="submission" date="2023-02" db="EMBL/GenBank/DDBJ databases">
        <authorList>
            <person name="Palmer J.M."/>
        </authorList>
    </citation>
    <scope>NUCLEOTIDE SEQUENCE</scope>
    <source>
        <strain evidence="6">FW57</strain>
    </source>
</reference>